<dbReference type="Pfam" id="PF03745">
    <property type="entry name" value="DUF309"/>
    <property type="match status" value="1"/>
</dbReference>
<gene>
    <name evidence="1" type="ORF">DL897_15865</name>
</gene>
<reference evidence="1 2" key="2">
    <citation type="submission" date="2018-06" db="EMBL/GenBank/DDBJ databases">
        <authorList>
            <person name="Zhirakovskaya E."/>
        </authorList>
    </citation>
    <scope>NUCLEOTIDE SEQUENCE [LARGE SCALE GENOMIC DNA]</scope>
    <source>
        <strain evidence="1 2">FBKL4.011</strain>
    </source>
</reference>
<dbReference type="InterPro" id="IPR023203">
    <property type="entry name" value="TTHA0068_sf"/>
</dbReference>
<dbReference type="PANTHER" id="PTHR34796:SF1">
    <property type="entry name" value="EXPRESSED PROTEIN"/>
    <property type="match status" value="1"/>
</dbReference>
<proteinExistence type="predicted"/>
<dbReference type="EMBL" id="QJKK01000012">
    <property type="protein sequence ID" value="RAL21892.1"/>
    <property type="molecule type" value="Genomic_DNA"/>
</dbReference>
<protein>
    <submittedName>
        <fullName evidence="1">DUF309 domain-containing protein</fullName>
    </submittedName>
</protein>
<name>A0A364K1I9_9BACL</name>
<evidence type="ECO:0000313" key="1">
    <source>
        <dbReference type="EMBL" id="RAL21892.1"/>
    </source>
</evidence>
<dbReference type="Proteomes" id="UP000251213">
    <property type="component" value="Unassembled WGS sequence"/>
</dbReference>
<organism evidence="1 2">
    <name type="scientific">Thermoflavimicrobium daqui</name>
    <dbReference type="NCBI Taxonomy" id="2137476"/>
    <lineage>
        <taxon>Bacteria</taxon>
        <taxon>Bacillati</taxon>
        <taxon>Bacillota</taxon>
        <taxon>Bacilli</taxon>
        <taxon>Bacillales</taxon>
        <taxon>Thermoactinomycetaceae</taxon>
        <taxon>Thermoflavimicrobium</taxon>
    </lineage>
</organism>
<dbReference type="AlphaFoldDB" id="A0A364K1I9"/>
<dbReference type="OrthoDB" id="165483at2"/>
<dbReference type="Gene3D" id="1.10.3450.10">
    <property type="entry name" value="TTHA0068-like"/>
    <property type="match status" value="1"/>
</dbReference>
<comment type="caution">
    <text evidence="1">The sequence shown here is derived from an EMBL/GenBank/DDBJ whole genome shotgun (WGS) entry which is preliminary data.</text>
</comment>
<dbReference type="SUPFAM" id="SSF140663">
    <property type="entry name" value="TTHA0068-like"/>
    <property type="match status" value="1"/>
</dbReference>
<reference evidence="1 2" key="1">
    <citation type="submission" date="2018-06" db="EMBL/GenBank/DDBJ databases">
        <title>Thermoflavimicrobium daqus sp. nov., a thermophilic microbe isolated from Moutai-flavour Daqu.</title>
        <authorList>
            <person name="Wang X."/>
            <person name="Zhou H."/>
        </authorList>
    </citation>
    <scope>NUCLEOTIDE SEQUENCE [LARGE SCALE GENOMIC DNA]</scope>
    <source>
        <strain evidence="1 2">FBKL4.011</strain>
    </source>
</reference>
<keyword evidence="2" id="KW-1185">Reference proteome</keyword>
<accession>A0A364K1I9</accession>
<dbReference type="InterPro" id="IPR005500">
    <property type="entry name" value="DUF309"/>
</dbReference>
<evidence type="ECO:0000313" key="2">
    <source>
        <dbReference type="Proteomes" id="UP000251213"/>
    </source>
</evidence>
<sequence length="130" mass="15655">MVQVYPDLYVKFLYYFNQKRDYYECHEVLEELWLEEGRDIFYQGLLQVAVGLYHFENHNLGGAIKMMRSALAKLEVYPDRWMGINLLQLKEEVQNYLERLLAIQDQPFPFTPLYITVIDSKLEELILRKQ</sequence>
<dbReference type="PANTHER" id="PTHR34796">
    <property type="entry name" value="EXPRESSED PROTEIN"/>
    <property type="match status" value="1"/>
</dbReference>